<dbReference type="Proteomes" id="UP000176893">
    <property type="component" value="Unassembled WGS sequence"/>
</dbReference>
<name>A0A1F8EEJ2_9BACT</name>
<dbReference type="EMBL" id="MGJB01000001">
    <property type="protein sequence ID" value="OGM99261.1"/>
    <property type="molecule type" value="Genomic_DNA"/>
</dbReference>
<proteinExistence type="predicted"/>
<accession>A0A1F8EEJ2</accession>
<reference evidence="2 3" key="1">
    <citation type="journal article" date="2016" name="Nat. Commun.">
        <title>Thousands of microbial genomes shed light on interconnected biogeochemical processes in an aquifer system.</title>
        <authorList>
            <person name="Anantharaman K."/>
            <person name="Brown C.T."/>
            <person name="Hug L.A."/>
            <person name="Sharon I."/>
            <person name="Castelle C.J."/>
            <person name="Probst A.J."/>
            <person name="Thomas B.C."/>
            <person name="Singh A."/>
            <person name="Wilkins M.J."/>
            <person name="Karaoz U."/>
            <person name="Brodie E.L."/>
            <person name="Williams K.H."/>
            <person name="Hubbard S.S."/>
            <person name="Banfield J.F."/>
        </authorList>
    </citation>
    <scope>NUCLEOTIDE SEQUENCE [LARGE SCALE GENOMIC DNA]</scope>
</reference>
<dbReference type="CDD" id="cd07040">
    <property type="entry name" value="HP"/>
    <property type="match status" value="1"/>
</dbReference>
<feature type="region of interest" description="Disordered" evidence="1">
    <location>
        <begin position="258"/>
        <end position="282"/>
    </location>
</feature>
<evidence type="ECO:0000313" key="3">
    <source>
        <dbReference type="Proteomes" id="UP000176893"/>
    </source>
</evidence>
<dbReference type="STRING" id="1802661.A2649_03925"/>
<dbReference type="Gene3D" id="3.40.50.1240">
    <property type="entry name" value="Phosphoglycerate mutase-like"/>
    <property type="match status" value="1"/>
</dbReference>
<dbReference type="SUPFAM" id="SSF53254">
    <property type="entry name" value="Phosphoglycerate mutase-like"/>
    <property type="match status" value="1"/>
</dbReference>
<gene>
    <name evidence="2" type="ORF">A2649_03925</name>
</gene>
<evidence type="ECO:0000256" key="1">
    <source>
        <dbReference type="SAM" id="MobiDB-lite"/>
    </source>
</evidence>
<evidence type="ECO:0000313" key="2">
    <source>
        <dbReference type="EMBL" id="OGM99261.1"/>
    </source>
</evidence>
<dbReference type="AlphaFoldDB" id="A0A1F8EEJ2"/>
<sequence>MSEMNSKKEFEKLTTPEKFEAVRFLKVFIVRHGLTEYKERESVKKFGKWNPGIHDITPEGEDELRDTALRIIQEINPKTDIVVFLSSPRARAQSSMRILDDEFRQRGIEIYQESPVLVEMLRSGGDMSPVTGDNNEIKFQDQPQNDYWDIEEEGEEQPQGKRFKKFLSYFASINQTLLAEKIKKTSSRLNGKIPVFVAITHGEVTHAGASPAPVYKKSFLGEVFPDKKRLKLPRGRSMKLVFDLENPGNFSVTIPPETSLSGSSETKNLHFNSKNGSVENIY</sequence>
<organism evidence="2 3">
    <name type="scientific">Candidatus Yanofskybacteria bacterium RIFCSPHIGHO2_01_FULL_41_26</name>
    <dbReference type="NCBI Taxonomy" id="1802661"/>
    <lineage>
        <taxon>Bacteria</taxon>
        <taxon>Candidatus Yanofskyibacteriota</taxon>
    </lineage>
</organism>
<comment type="caution">
    <text evidence="2">The sequence shown here is derived from an EMBL/GenBank/DDBJ whole genome shotgun (WGS) entry which is preliminary data.</text>
</comment>
<protein>
    <submittedName>
        <fullName evidence="2">Uncharacterized protein</fullName>
    </submittedName>
</protein>
<dbReference type="InterPro" id="IPR029033">
    <property type="entry name" value="His_PPase_superfam"/>
</dbReference>